<evidence type="ECO:0000256" key="1">
    <source>
        <dbReference type="ARBA" id="ARBA00023015"/>
    </source>
</evidence>
<dbReference type="Gene3D" id="3.30.450.40">
    <property type="match status" value="1"/>
</dbReference>
<protein>
    <submittedName>
        <fullName evidence="5">LuxR C-terminal-related transcriptional regulator</fullName>
    </submittedName>
</protein>
<organism evidence="5 6">
    <name type="scientific">Nocardia jiangsuensis</name>
    <dbReference type="NCBI Taxonomy" id="1691563"/>
    <lineage>
        <taxon>Bacteria</taxon>
        <taxon>Bacillati</taxon>
        <taxon>Actinomycetota</taxon>
        <taxon>Actinomycetes</taxon>
        <taxon>Mycobacteriales</taxon>
        <taxon>Nocardiaceae</taxon>
        <taxon>Nocardia</taxon>
    </lineage>
</organism>
<feature type="domain" description="HTH luxR-type" evidence="4">
    <location>
        <begin position="218"/>
        <end position="283"/>
    </location>
</feature>
<dbReference type="SUPFAM" id="SSF55781">
    <property type="entry name" value="GAF domain-like"/>
    <property type="match status" value="1"/>
</dbReference>
<dbReference type="InterPro" id="IPR036388">
    <property type="entry name" value="WH-like_DNA-bd_sf"/>
</dbReference>
<dbReference type="InterPro" id="IPR016032">
    <property type="entry name" value="Sig_transdc_resp-reg_C-effctor"/>
</dbReference>
<dbReference type="PROSITE" id="PS00622">
    <property type="entry name" value="HTH_LUXR_1"/>
    <property type="match status" value="1"/>
</dbReference>
<dbReference type="InterPro" id="IPR000792">
    <property type="entry name" value="Tscrpt_reg_LuxR_C"/>
</dbReference>
<comment type="caution">
    <text evidence="5">The sequence shown here is derived from an EMBL/GenBank/DDBJ whole genome shotgun (WGS) entry which is preliminary data.</text>
</comment>
<dbReference type="Proteomes" id="UP001595696">
    <property type="component" value="Unassembled WGS sequence"/>
</dbReference>
<dbReference type="SUPFAM" id="SSF46894">
    <property type="entry name" value="C-terminal effector domain of the bipartite response regulators"/>
    <property type="match status" value="1"/>
</dbReference>
<evidence type="ECO:0000313" key="6">
    <source>
        <dbReference type="Proteomes" id="UP001595696"/>
    </source>
</evidence>
<evidence type="ECO:0000256" key="2">
    <source>
        <dbReference type="ARBA" id="ARBA00023125"/>
    </source>
</evidence>
<reference evidence="6" key="1">
    <citation type="journal article" date="2019" name="Int. J. Syst. Evol. Microbiol.">
        <title>The Global Catalogue of Microorganisms (GCM) 10K type strain sequencing project: providing services to taxonomists for standard genome sequencing and annotation.</title>
        <authorList>
            <consortium name="The Broad Institute Genomics Platform"/>
            <consortium name="The Broad Institute Genome Sequencing Center for Infectious Disease"/>
            <person name="Wu L."/>
            <person name="Ma J."/>
        </authorList>
    </citation>
    <scope>NUCLEOTIDE SEQUENCE [LARGE SCALE GENOMIC DNA]</scope>
    <source>
        <strain evidence="6">CGMCC 4.7330</strain>
    </source>
</reference>
<gene>
    <name evidence="5" type="ORF">ACFO0B_04035</name>
</gene>
<dbReference type="RefSeq" id="WP_378610918.1">
    <property type="nucleotide sequence ID" value="NZ_JBHSAX010000004.1"/>
</dbReference>
<accession>A0ABV8DM73</accession>
<evidence type="ECO:0000256" key="3">
    <source>
        <dbReference type="ARBA" id="ARBA00023163"/>
    </source>
</evidence>
<dbReference type="CDD" id="cd06170">
    <property type="entry name" value="LuxR_C_like"/>
    <property type="match status" value="1"/>
</dbReference>
<dbReference type="InterPro" id="IPR003018">
    <property type="entry name" value="GAF"/>
</dbReference>
<keyword evidence="6" id="KW-1185">Reference proteome</keyword>
<dbReference type="PANTHER" id="PTHR44688:SF16">
    <property type="entry name" value="DNA-BINDING TRANSCRIPTIONAL ACTIVATOR DEVR_DOSR"/>
    <property type="match status" value="1"/>
</dbReference>
<dbReference type="InterPro" id="IPR029016">
    <property type="entry name" value="GAF-like_dom_sf"/>
</dbReference>
<proteinExistence type="predicted"/>
<dbReference type="SMART" id="SM00421">
    <property type="entry name" value="HTH_LUXR"/>
    <property type="match status" value="1"/>
</dbReference>
<keyword evidence="3" id="KW-0804">Transcription</keyword>
<dbReference type="PRINTS" id="PR00038">
    <property type="entry name" value="HTHLUXR"/>
</dbReference>
<dbReference type="Pfam" id="PF00196">
    <property type="entry name" value="GerE"/>
    <property type="match status" value="1"/>
</dbReference>
<sequence>MSRDRSPGEHLLRPRDGDALRAALRLVAGESGVPVAFGGEIARDALLLSEFVGITTNALRGLTVLRRSGLGGQVMASGAPASVADYRSASSITHDYDRPVLGEGIRSVLAVPVLVDRQSRAVLYAANRGGSPLGGRTAELMIGAARQLAREITVRDEVDRRLRLLRLAEPAPAGAEGEELRDIHAELREIAGAVPDPELRARLDAVGGRITRVLAGVPAADAPRLSRRELDVLAQIALGCTNQEVAARLSLGAETVKSYLRSAMSKLDAHTRVEAVARARRARLLP</sequence>
<keyword evidence="1" id="KW-0805">Transcription regulation</keyword>
<dbReference type="EMBL" id="JBHSAX010000004">
    <property type="protein sequence ID" value="MFC3961152.1"/>
    <property type="molecule type" value="Genomic_DNA"/>
</dbReference>
<dbReference type="Gene3D" id="1.10.10.10">
    <property type="entry name" value="Winged helix-like DNA-binding domain superfamily/Winged helix DNA-binding domain"/>
    <property type="match status" value="1"/>
</dbReference>
<keyword evidence="2" id="KW-0238">DNA-binding</keyword>
<dbReference type="Pfam" id="PF01590">
    <property type="entry name" value="GAF"/>
    <property type="match status" value="1"/>
</dbReference>
<evidence type="ECO:0000313" key="5">
    <source>
        <dbReference type="EMBL" id="MFC3961152.1"/>
    </source>
</evidence>
<dbReference type="PROSITE" id="PS50043">
    <property type="entry name" value="HTH_LUXR_2"/>
    <property type="match status" value="1"/>
</dbReference>
<name>A0ABV8DM73_9NOCA</name>
<evidence type="ECO:0000259" key="4">
    <source>
        <dbReference type="PROSITE" id="PS50043"/>
    </source>
</evidence>
<dbReference type="PANTHER" id="PTHR44688">
    <property type="entry name" value="DNA-BINDING TRANSCRIPTIONAL ACTIVATOR DEVR_DOSR"/>
    <property type="match status" value="1"/>
</dbReference>